<gene>
    <name evidence="1" type="ORF">HG543_05535</name>
</gene>
<dbReference type="EMBL" id="JABBJJ010000016">
    <property type="protein sequence ID" value="NMO14319.1"/>
    <property type="molecule type" value="Genomic_DNA"/>
</dbReference>
<name>A0A848L6G2_9BACT</name>
<protein>
    <submittedName>
        <fullName evidence="1">Uncharacterized protein</fullName>
    </submittedName>
</protein>
<evidence type="ECO:0000313" key="1">
    <source>
        <dbReference type="EMBL" id="NMO14319.1"/>
    </source>
</evidence>
<organism evidence="1 2">
    <name type="scientific">Pyxidicoccus fallax</name>
    <dbReference type="NCBI Taxonomy" id="394095"/>
    <lineage>
        <taxon>Bacteria</taxon>
        <taxon>Pseudomonadati</taxon>
        <taxon>Myxococcota</taxon>
        <taxon>Myxococcia</taxon>
        <taxon>Myxococcales</taxon>
        <taxon>Cystobacterineae</taxon>
        <taxon>Myxococcaceae</taxon>
        <taxon>Pyxidicoccus</taxon>
    </lineage>
</organism>
<comment type="caution">
    <text evidence="1">The sequence shown here is derived from an EMBL/GenBank/DDBJ whole genome shotgun (WGS) entry which is preliminary data.</text>
</comment>
<dbReference type="RefSeq" id="WP_169343617.1">
    <property type="nucleotide sequence ID" value="NZ_JABBJJ010000016.1"/>
</dbReference>
<proteinExistence type="predicted"/>
<dbReference type="Proteomes" id="UP000518300">
    <property type="component" value="Unassembled WGS sequence"/>
</dbReference>
<evidence type="ECO:0000313" key="2">
    <source>
        <dbReference type="Proteomes" id="UP000518300"/>
    </source>
</evidence>
<accession>A0A848L6G2</accession>
<keyword evidence="2" id="KW-1185">Reference proteome</keyword>
<reference evidence="1 2" key="1">
    <citation type="submission" date="2020-04" db="EMBL/GenBank/DDBJ databases">
        <title>Draft genome of Pyxidicoccus fallax type strain.</title>
        <authorList>
            <person name="Whitworth D.E."/>
        </authorList>
    </citation>
    <scope>NUCLEOTIDE SEQUENCE [LARGE SCALE GENOMIC DNA]</scope>
    <source>
        <strain evidence="1 2">DSM 14698</strain>
    </source>
</reference>
<dbReference type="AlphaFoldDB" id="A0A848L6G2"/>
<sequence>MQPGVAISPDDIHDEGLPVAGPGLRLAVPASGRWLQRPSLHLEAAPRYRLRLMSGGQPLLWFRIDSYWDQSAFLRGTPHAPWGLPPLSAPDVRSVTHAPGTPAWWEAWAWRTGRALVEAPATVLYAGQWCLRPLRAIPADRASRHAISPMEWGFGQPFSPPHSLEEVLHFAPFWKERWWDEEPKQRPGAVLPLRAPSAAEEGRIKSWRKHARGGTLPPVLLLYVDLLSKWLVLDGHDRVHAALLEGVEPPLLGLWPFIEPRHPRSEVRETGALMSAEFQLRAGATPEVIDRVNRMLVRNFEPPERGTVSRAWPIRGGLEAWRAEVLAWRRWNGLAVDEDAWEWFVSGSE</sequence>